<dbReference type="EMBL" id="LLXL01006991">
    <property type="protein sequence ID" value="PKK55713.1"/>
    <property type="molecule type" value="Genomic_DNA"/>
</dbReference>
<dbReference type="VEuPathDB" id="FungiDB:FUN_010077"/>
<evidence type="ECO:0000313" key="2">
    <source>
        <dbReference type="EMBL" id="PKK55713.1"/>
    </source>
</evidence>
<evidence type="ECO:0000313" key="3">
    <source>
        <dbReference type="Proteomes" id="UP000233469"/>
    </source>
</evidence>
<evidence type="ECO:0000256" key="1">
    <source>
        <dbReference type="SAM" id="MobiDB-lite"/>
    </source>
</evidence>
<organism evidence="2 3">
    <name type="scientific">Rhizophagus irregularis</name>
    <dbReference type="NCBI Taxonomy" id="588596"/>
    <lineage>
        <taxon>Eukaryota</taxon>
        <taxon>Fungi</taxon>
        <taxon>Fungi incertae sedis</taxon>
        <taxon>Mucoromycota</taxon>
        <taxon>Glomeromycotina</taxon>
        <taxon>Glomeromycetes</taxon>
        <taxon>Glomerales</taxon>
        <taxon>Glomeraceae</taxon>
        <taxon>Rhizophagus</taxon>
    </lineage>
</organism>
<proteinExistence type="predicted"/>
<protein>
    <submittedName>
        <fullName evidence="2">Uncharacterized protein</fullName>
    </submittedName>
</protein>
<feature type="compositionally biased region" description="Acidic residues" evidence="1">
    <location>
        <begin position="20"/>
        <end position="44"/>
    </location>
</feature>
<gene>
    <name evidence="2" type="ORF">RhiirC2_801691</name>
</gene>
<dbReference type="Proteomes" id="UP000233469">
    <property type="component" value="Unassembled WGS sequence"/>
</dbReference>
<dbReference type="AlphaFoldDB" id="A0A2N1M277"/>
<feature type="region of interest" description="Disordered" evidence="1">
    <location>
        <begin position="1"/>
        <end position="51"/>
    </location>
</feature>
<accession>A0A2N1M277</accession>
<reference evidence="2 3" key="1">
    <citation type="submission" date="2016-04" db="EMBL/GenBank/DDBJ databases">
        <title>Genome analyses suggest a sexual origin of heterokaryosis in a supposedly ancient asexual fungus.</title>
        <authorList>
            <person name="Ropars J."/>
            <person name="Sedzielewska K."/>
            <person name="Noel J."/>
            <person name="Charron P."/>
            <person name="Farinelli L."/>
            <person name="Marton T."/>
            <person name="Kruger M."/>
            <person name="Pelin A."/>
            <person name="Brachmann A."/>
            <person name="Corradi N."/>
        </authorList>
    </citation>
    <scope>NUCLEOTIDE SEQUENCE [LARGE SCALE GENOMIC DNA]</scope>
    <source>
        <strain evidence="2 3">C2</strain>
    </source>
</reference>
<feature type="compositionally biased region" description="Polar residues" evidence="1">
    <location>
        <begin position="1"/>
        <end position="19"/>
    </location>
</feature>
<reference evidence="2 3" key="2">
    <citation type="submission" date="2017-10" db="EMBL/GenBank/DDBJ databases">
        <title>Extensive intraspecific genome diversity in a model arbuscular mycorrhizal fungus.</title>
        <authorList>
            <person name="Chen E.C.H."/>
            <person name="Morin E."/>
            <person name="Baudet D."/>
            <person name="Noel J."/>
            <person name="Ndikumana S."/>
            <person name="Charron P."/>
            <person name="St-Onge C."/>
            <person name="Giorgi J."/>
            <person name="Grigoriev I.V."/>
            <person name="Roux C."/>
            <person name="Martin F.M."/>
            <person name="Corradi N."/>
        </authorList>
    </citation>
    <scope>NUCLEOTIDE SEQUENCE [LARGE SCALE GENOMIC DNA]</scope>
    <source>
        <strain evidence="2 3">C2</strain>
    </source>
</reference>
<comment type="caution">
    <text evidence="2">The sequence shown here is derived from an EMBL/GenBank/DDBJ whole genome shotgun (WGS) entry which is preliminary data.</text>
</comment>
<name>A0A2N1M277_9GLOM</name>
<sequence>MNKTGQENLNETNPNSFINDETDPNSPIDDETNLNPYETDESNGPDEPSASLELTSGLIFAGWEDFKS</sequence>